<keyword evidence="7" id="KW-1185">Reference proteome</keyword>
<dbReference type="Pfam" id="PF02049">
    <property type="entry name" value="FliE"/>
    <property type="match status" value="1"/>
</dbReference>
<gene>
    <name evidence="4 6" type="primary">fliE</name>
    <name evidence="6" type="ORF">H8S18_00085</name>
</gene>
<dbReference type="NCBIfam" id="TIGR00205">
    <property type="entry name" value="fliE"/>
    <property type="match status" value="1"/>
</dbReference>
<sequence>MSNITSIISPSEIYQANKVPVKTANEAETGNVSFQNMLSDAIGQADNLQAVSQEGTQALLSGEVDDIAKVMIDGTKAELSLNMVIQIRNKVLDAYNEVMRMSL</sequence>
<protein>
    <recommendedName>
        <fullName evidence="4 5">Flagellar hook-basal body complex protein FliE</fullName>
    </recommendedName>
</protein>
<proteinExistence type="inferred from homology"/>
<evidence type="ECO:0000313" key="6">
    <source>
        <dbReference type="EMBL" id="MBC5646744.1"/>
    </source>
</evidence>
<evidence type="ECO:0000256" key="1">
    <source>
        <dbReference type="ARBA" id="ARBA00004117"/>
    </source>
</evidence>
<evidence type="ECO:0000256" key="5">
    <source>
        <dbReference type="NCBIfam" id="TIGR00205"/>
    </source>
</evidence>
<dbReference type="PANTHER" id="PTHR34653">
    <property type="match status" value="1"/>
</dbReference>
<dbReference type="RefSeq" id="WP_186856291.1">
    <property type="nucleotide sequence ID" value="NZ_JACOON010000001.1"/>
</dbReference>
<comment type="similarity">
    <text evidence="2 4">Belongs to the FliE family.</text>
</comment>
<keyword evidence="6" id="KW-0969">Cilium</keyword>
<keyword evidence="3 4" id="KW-0975">Bacterial flagellum</keyword>
<reference evidence="6 7" key="1">
    <citation type="submission" date="2020-08" db="EMBL/GenBank/DDBJ databases">
        <title>Genome public.</title>
        <authorList>
            <person name="Liu C."/>
            <person name="Sun Q."/>
        </authorList>
    </citation>
    <scope>NUCLEOTIDE SEQUENCE [LARGE SCALE GENOMIC DNA]</scope>
    <source>
        <strain evidence="6 7">NSJ-35</strain>
    </source>
</reference>
<dbReference type="InterPro" id="IPR001624">
    <property type="entry name" value="FliE"/>
</dbReference>
<accession>A0ABR7ECA1</accession>
<keyword evidence="6" id="KW-0282">Flagellum</keyword>
<evidence type="ECO:0000256" key="4">
    <source>
        <dbReference type="HAMAP-Rule" id="MF_00724"/>
    </source>
</evidence>
<dbReference type="HAMAP" id="MF_00724">
    <property type="entry name" value="FliE"/>
    <property type="match status" value="1"/>
</dbReference>
<evidence type="ECO:0000256" key="2">
    <source>
        <dbReference type="ARBA" id="ARBA00009272"/>
    </source>
</evidence>
<dbReference type="Proteomes" id="UP000606889">
    <property type="component" value="Unassembled WGS sequence"/>
</dbReference>
<evidence type="ECO:0000256" key="3">
    <source>
        <dbReference type="ARBA" id="ARBA00023143"/>
    </source>
</evidence>
<comment type="subcellular location">
    <subcellularLocation>
        <location evidence="1 4">Bacterial flagellum basal body</location>
    </subcellularLocation>
</comment>
<name>A0ABR7ECA1_9FIRM</name>
<dbReference type="PRINTS" id="PR01006">
    <property type="entry name" value="FLGHOOKFLIE"/>
</dbReference>
<organism evidence="6 7">
    <name type="scientific">Christensenella tenuis</name>
    <dbReference type="NCBI Taxonomy" id="2763033"/>
    <lineage>
        <taxon>Bacteria</taxon>
        <taxon>Bacillati</taxon>
        <taxon>Bacillota</taxon>
        <taxon>Clostridia</taxon>
        <taxon>Christensenellales</taxon>
        <taxon>Christensenellaceae</taxon>
        <taxon>Christensenella</taxon>
    </lineage>
</organism>
<keyword evidence="6" id="KW-0966">Cell projection</keyword>
<dbReference type="PANTHER" id="PTHR34653:SF1">
    <property type="entry name" value="FLAGELLAR HOOK-BASAL BODY COMPLEX PROTEIN FLIE"/>
    <property type="match status" value="1"/>
</dbReference>
<comment type="caution">
    <text evidence="6">The sequence shown here is derived from an EMBL/GenBank/DDBJ whole genome shotgun (WGS) entry which is preliminary data.</text>
</comment>
<evidence type="ECO:0000313" key="7">
    <source>
        <dbReference type="Proteomes" id="UP000606889"/>
    </source>
</evidence>
<dbReference type="EMBL" id="JACOON010000001">
    <property type="protein sequence ID" value="MBC5646744.1"/>
    <property type="molecule type" value="Genomic_DNA"/>
</dbReference>